<accession>A0AAX6M915</accession>
<sequence length="197" mass="21657">MSAKPTTTPSKANGDSIKWTPEENTNLLLLIMQEENKQLAVKGWKAIGERAQDVFGGKYGFAAIKHQFHKLRRQYTEEFPIPEEDAQTGGEAAKTPTKGRKRAAASMDSPGAEEDNGAKAKKARLTKKPSKRSKLAAGDEMRDDDAGDSEGDGQKPMKTPRRRTMKKSNLKAEDYDDIKDSNDAETSTKPNPDDSGM</sequence>
<evidence type="ECO:0008006" key="4">
    <source>
        <dbReference type="Google" id="ProtNLM"/>
    </source>
</evidence>
<evidence type="ECO:0000256" key="1">
    <source>
        <dbReference type="SAM" id="MobiDB-lite"/>
    </source>
</evidence>
<feature type="compositionally biased region" description="Basic residues" evidence="1">
    <location>
        <begin position="158"/>
        <end position="169"/>
    </location>
</feature>
<feature type="region of interest" description="Disordered" evidence="1">
    <location>
        <begin position="79"/>
        <end position="197"/>
    </location>
</feature>
<feature type="compositionally biased region" description="Basic residues" evidence="1">
    <location>
        <begin position="119"/>
        <end position="134"/>
    </location>
</feature>
<keyword evidence="3" id="KW-1185">Reference proteome</keyword>
<protein>
    <recommendedName>
        <fullName evidence="4">Myb-like domain-containing protein</fullName>
    </recommendedName>
</protein>
<name>A0AAX6M915_9PEZI</name>
<feature type="compositionally biased region" description="Acidic residues" evidence="1">
    <location>
        <begin position="141"/>
        <end position="151"/>
    </location>
</feature>
<feature type="compositionally biased region" description="Basic and acidic residues" evidence="1">
    <location>
        <begin position="170"/>
        <end position="182"/>
    </location>
</feature>
<evidence type="ECO:0000313" key="2">
    <source>
        <dbReference type="EMBL" id="KAK6948944.1"/>
    </source>
</evidence>
<reference evidence="2 3" key="1">
    <citation type="journal article" date="2024" name="Front Chem Biol">
        <title>Unveiling the potential of Daldinia eschscholtzii MFLUCC 19-0629 through bioactivity and bioinformatics studies for enhanced sustainable agriculture production.</title>
        <authorList>
            <person name="Brooks S."/>
            <person name="Weaver J.A."/>
            <person name="Klomchit A."/>
            <person name="Alharthi S.A."/>
            <person name="Onlamun T."/>
            <person name="Nurani R."/>
            <person name="Vong T.K."/>
            <person name="Alberti F."/>
            <person name="Greco C."/>
        </authorList>
    </citation>
    <scope>NUCLEOTIDE SEQUENCE [LARGE SCALE GENOMIC DNA]</scope>
    <source>
        <strain evidence="2">MFLUCC 19-0629</strain>
    </source>
</reference>
<dbReference type="AlphaFoldDB" id="A0AAX6M915"/>
<dbReference type="EMBL" id="JBANMG010000009">
    <property type="protein sequence ID" value="KAK6948944.1"/>
    <property type="molecule type" value="Genomic_DNA"/>
</dbReference>
<proteinExistence type="predicted"/>
<evidence type="ECO:0000313" key="3">
    <source>
        <dbReference type="Proteomes" id="UP001369815"/>
    </source>
</evidence>
<comment type="caution">
    <text evidence="2">The sequence shown here is derived from an EMBL/GenBank/DDBJ whole genome shotgun (WGS) entry which is preliminary data.</text>
</comment>
<organism evidence="2 3">
    <name type="scientific">Daldinia eschscholtzii</name>
    <dbReference type="NCBI Taxonomy" id="292717"/>
    <lineage>
        <taxon>Eukaryota</taxon>
        <taxon>Fungi</taxon>
        <taxon>Dikarya</taxon>
        <taxon>Ascomycota</taxon>
        <taxon>Pezizomycotina</taxon>
        <taxon>Sordariomycetes</taxon>
        <taxon>Xylariomycetidae</taxon>
        <taxon>Xylariales</taxon>
        <taxon>Hypoxylaceae</taxon>
        <taxon>Daldinia</taxon>
    </lineage>
</organism>
<gene>
    <name evidence="2" type="ORF">Daesc_009016</name>
</gene>
<dbReference type="Proteomes" id="UP001369815">
    <property type="component" value="Unassembled WGS sequence"/>
</dbReference>